<proteinExistence type="predicted"/>
<dbReference type="PANTHER" id="PTHR40076:SF1">
    <property type="entry name" value="MEMBRANE PROTEIN"/>
    <property type="match status" value="1"/>
</dbReference>
<feature type="region of interest" description="Disordered" evidence="1">
    <location>
        <begin position="1"/>
        <end position="54"/>
    </location>
</feature>
<gene>
    <name evidence="3" type="ORF">GCM10011410_27510</name>
</gene>
<evidence type="ECO:0000256" key="2">
    <source>
        <dbReference type="SAM" id="Phobius"/>
    </source>
</evidence>
<protein>
    <submittedName>
        <fullName evidence="3">Uncharacterized protein</fullName>
    </submittedName>
</protein>
<dbReference type="InterPro" id="IPR010380">
    <property type="entry name" value="DUF975"/>
</dbReference>
<name>A0A916UGI5_9ACTN</name>
<dbReference type="EMBL" id="BMJH01000003">
    <property type="protein sequence ID" value="GGC72940.1"/>
    <property type="molecule type" value="Genomic_DNA"/>
</dbReference>
<evidence type="ECO:0000313" key="4">
    <source>
        <dbReference type="Proteomes" id="UP000641514"/>
    </source>
</evidence>
<feature type="compositionally biased region" description="Pro residues" evidence="1">
    <location>
        <begin position="39"/>
        <end position="53"/>
    </location>
</feature>
<dbReference type="PANTHER" id="PTHR40076">
    <property type="entry name" value="MEMBRANE PROTEIN-RELATED"/>
    <property type="match status" value="1"/>
</dbReference>
<evidence type="ECO:0000313" key="3">
    <source>
        <dbReference type="EMBL" id="GGC72940.1"/>
    </source>
</evidence>
<feature type="transmembrane region" description="Helical" evidence="2">
    <location>
        <begin position="166"/>
        <end position="197"/>
    </location>
</feature>
<keyword evidence="4" id="KW-1185">Reference proteome</keyword>
<keyword evidence="2" id="KW-1133">Transmembrane helix</keyword>
<feature type="transmembrane region" description="Helical" evidence="2">
    <location>
        <begin position="218"/>
        <end position="240"/>
    </location>
</feature>
<comment type="caution">
    <text evidence="3">The sequence shown here is derived from an EMBL/GenBank/DDBJ whole genome shotgun (WGS) entry which is preliminary data.</text>
</comment>
<accession>A0A916UGI5</accession>
<reference evidence="3" key="2">
    <citation type="submission" date="2020-09" db="EMBL/GenBank/DDBJ databases">
        <authorList>
            <person name="Sun Q."/>
            <person name="Zhou Y."/>
        </authorList>
    </citation>
    <scope>NUCLEOTIDE SEQUENCE</scope>
    <source>
        <strain evidence="3">CGMCC 1.15478</strain>
    </source>
</reference>
<feature type="compositionally biased region" description="Pro residues" evidence="1">
    <location>
        <begin position="1"/>
        <end position="17"/>
    </location>
</feature>
<organism evidence="3 4">
    <name type="scientific">Hoyosella rhizosphaerae</name>
    <dbReference type="NCBI Taxonomy" id="1755582"/>
    <lineage>
        <taxon>Bacteria</taxon>
        <taxon>Bacillati</taxon>
        <taxon>Actinomycetota</taxon>
        <taxon>Actinomycetes</taxon>
        <taxon>Mycobacteriales</taxon>
        <taxon>Hoyosellaceae</taxon>
        <taxon>Hoyosella</taxon>
    </lineage>
</organism>
<dbReference type="Proteomes" id="UP000641514">
    <property type="component" value="Unassembled WGS sequence"/>
</dbReference>
<dbReference type="RefSeq" id="WP_188676082.1">
    <property type="nucleotide sequence ID" value="NZ_BMJH01000003.1"/>
</dbReference>
<feature type="transmembrane region" description="Helical" evidence="2">
    <location>
        <begin position="125"/>
        <end position="146"/>
    </location>
</feature>
<reference evidence="3" key="1">
    <citation type="journal article" date="2014" name="Int. J. Syst. Evol. Microbiol.">
        <title>Complete genome sequence of Corynebacterium casei LMG S-19264T (=DSM 44701T), isolated from a smear-ripened cheese.</title>
        <authorList>
            <consortium name="US DOE Joint Genome Institute (JGI-PGF)"/>
            <person name="Walter F."/>
            <person name="Albersmeier A."/>
            <person name="Kalinowski J."/>
            <person name="Ruckert C."/>
        </authorList>
    </citation>
    <scope>NUCLEOTIDE SEQUENCE</scope>
    <source>
        <strain evidence="3">CGMCC 1.15478</strain>
    </source>
</reference>
<keyword evidence="2" id="KW-0812">Transmembrane</keyword>
<evidence type="ECO:0000256" key="1">
    <source>
        <dbReference type="SAM" id="MobiDB-lite"/>
    </source>
</evidence>
<feature type="transmembrane region" description="Helical" evidence="2">
    <location>
        <begin position="246"/>
        <end position="263"/>
    </location>
</feature>
<feature type="transmembrane region" description="Helical" evidence="2">
    <location>
        <begin position="98"/>
        <end position="118"/>
    </location>
</feature>
<keyword evidence="2" id="KW-0472">Membrane</keyword>
<dbReference type="AlphaFoldDB" id="A0A916UGI5"/>
<sequence length="273" mass="28622">MSQYPPPPPGSEPPPGDDPNDRPSWENPPSWDTPQSGGFPPPPPPEGNYPPGAPYGSPYGAGGYGAGGYGAGGYGTPTGEFNIGDAIRWAWNKFADNWSVWVGFVAIMAGLLILDMVTDSTFLSLLINVSFTVLGWMLIRGALLTADGAKPAFGDFAQLNNVLHLVLAAIAVSIMVVLGLILLIIPGLIIAFLSMFVTHSVLDNNMDVVSAIKNSWKLVSSNAVSALLLVAAAIGAAVLMLLTCGLGAFVIIPVMTMVSVYAFRTFSGRQPAM</sequence>